<keyword evidence="6" id="KW-0342">GTP-binding</keyword>
<dbReference type="GO" id="GO:0005525">
    <property type="term" value="F:GTP binding"/>
    <property type="evidence" value="ECO:0007669"/>
    <property type="project" value="UniProtKB-KW"/>
</dbReference>
<dbReference type="GO" id="GO:0005935">
    <property type="term" value="C:cellular bud neck"/>
    <property type="evidence" value="ECO:0007669"/>
    <property type="project" value="EnsemblFungi"/>
</dbReference>
<dbReference type="GO" id="GO:0000131">
    <property type="term" value="C:incipient cellular bud site"/>
    <property type="evidence" value="ECO:0007669"/>
    <property type="project" value="EnsemblFungi"/>
</dbReference>
<dbReference type="VEuPathDB" id="FungiDB:GWK60_K08129"/>
<evidence type="ECO:0000256" key="5">
    <source>
        <dbReference type="ARBA" id="ARBA00022741"/>
    </source>
</evidence>
<organism evidence="12 13">
    <name type="scientific">Candida glabrata</name>
    <name type="common">Yeast</name>
    <name type="synonym">Torulopsis glabrata</name>
    <dbReference type="NCBI Taxonomy" id="5478"/>
    <lineage>
        <taxon>Eukaryota</taxon>
        <taxon>Fungi</taxon>
        <taxon>Dikarya</taxon>
        <taxon>Ascomycota</taxon>
        <taxon>Saccharomycotina</taxon>
        <taxon>Saccharomycetes</taxon>
        <taxon>Saccharomycetales</taxon>
        <taxon>Saccharomycetaceae</taxon>
        <taxon>Nakaseomyces</taxon>
    </lineage>
</organism>
<dbReference type="NCBIfam" id="TIGR00231">
    <property type="entry name" value="small_GTP"/>
    <property type="match status" value="1"/>
</dbReference>
<keyword evidence="7" id="KW-0472">Membrane</keyword>
<dbReference type="SMART" id="SM00173">
    <property type="entry name" value="RAS"/>
    <property type="match status" value="1"/>
</dbReference>
<dbReference type="PRINTS" id="PR00449">
    <property type="entry name" value="RASTRNSFRMNG"/>
</dbReference>
<keyword evidence="8" id="KW-0449">Lipoprotein</keyword>
<dbReference type="VEuPathDB" id="FungiDB:B1J91_K08316g"/>
<evidence type="ECO:0000256" key="7">
    <source>
        <dbReference type="ARBA" id="ARBA00023136"/>
    </source>
</evidence>
<dbReference type="AlphaFoldDB" id="A0A0W0CSS0"/>
<feature type="compositionally biased region" description="Polar residues" evidence="11">
    <location>
        <begin position="27"/>
        <end position="37"/>
    </location>
</feature>
<dbReference type="GO" id="GO:0003924">
    <property type="term" value="F:GTPase activity"/>
    <property type="evidence" value="ECO:0007669"/>
    <property type="project" value="EnsemblFungi"/>
</dbReference>
<dbReference type="PROSITE" id="PS51421">
    <property type="entry name" value="RAS"/>
    <property type="match status" value="1"/>
</dbReference>
<dbReference type="InterPro" id="IPR005225">
    <property type="entry name" value="Small_GTP-bd"/>
</dbReference>
<dbReference type="Gene3D" id="3.40.50.300">
    <property type="entry name" value="P-loop containing nucleotide triphosphate hydrolases"/>
    <property type="match status" value="1"/>
</dbReference>
<dbReference type="PROSITE" id="PS51419">
    <property type="entry name" value="RAB"/>
    <property type="match status" value="1"/>
</dbReference>
<dbReference type="Proteomes" id="UP000054886">
    <property type="component" value="Unassembled WGS sequence"/>
</dbReference>
<comment type="caution">
    <text evidence="12">The sequence shown here is derived from an EMBL/GenBank/DDBJ whole genome shotgun (WGS) entry which is preliminary data.</text>
</comment>
<comment type="subcellular location">
    <subcellularLocation>
        <location evidence="1">Cell membrane</location>
        <topology evidence="1">Lipid-anchor</topology>
        <orientation evidence="1">Cytoplasmic side</orientation>
    </subcellularLocation>
</comment>
<evidence type="ECO:0000256" key="2">
    <source>
        <dbReference type="ARBA" id="ARBA00010142"/>
    </source>
</evidence>
<dbReference type="VEuPathDB" id="FungiDB:CAGL0K08316g"/>
<dbReference type="SMART" id="SM00176">
    <property type="entry name" value="RAN"/>
    <property type="match status" value="1"/>
</dbReference>
<dbReference type="GO" id="GO:0030011">
    <property type="term" value="P:maintenance of cell polarity"/>
    <property type="evidence" value="ECO:0007669"/>
    <property type="project" value="EnsemblFungi"/>
</dbReference>
<feature type="region of interest" description="Disordered" evidence="11">
    <location>
        <begin position="16"/>
        <end position="37"/>
    </location>
</feature>
<dbReference type="VEuPathDB" id="FungiDB:GW608_K08107"/>
<dbReference type="InterPro" id="IPR003578">
    <property type="entry name" value="Small_GTPase_Rho"/>
</dbReference>
<keyword evidence="5" id="KW-0547">Nucleotide-binding</keyword>
<dbReference type="PROSITE" id="PS51420">
    <property type="entry name" value="RHO"/>
    <property type="match status" value="1"/>
</dbReference>
<accession>A0A0W0CSS0</accession>
<dbReference type="SMART" id="SM00175">
    <property type="entry name" value="RAB"/>
    <property type="match status" value="1"/>
</dbReference>
<protein>
    <recommendedName>
        <fullName evidence="10">GTP-binding protein RHO4</fullName>
    </recommendedName>
</protein>
<dbReference type="FunFam" id="3.40.50.300:FF:000983">
    <property type="entry name" value="Rho family GTPase"/>
    <property type="match status" value="1"/>
</dbReference>
<evidence type="ECO:0000256" key="9">
    <source>
        <dbReference type="ARBA" id="ARBA00023289"/>
    </source>
</evidence>
<feature type="region of interest" description="Disordered" evidence="11">
    <location>
        <begin position="283"/>
        <end position="304"/>
    </location>
</feature>
<dbReference type="InterPro" id="IPR001806">
    <property type="entry name" value="Small_GTPase"/>
</dbReference>
<evidence type="ECO:0000313" key="13">
    <source>
        <dbReference type="Proteomes" id="UP000054886"/>
    </source>
</evidence>
<keyword evidence="4" id="KW-0488">Methylation</keyword>
<evidence type="ECO:0000313" key="12">
    <source>
        <dbReference type="EMBL" id="KTB02635.1"/>
    </source>
</evidence>
<dbReference type="PANTHER" id="PTHR24072">
    <property type="entry name" value="RHO FAMILY GTPASE"/>
    <property type="match status" value="1"/>
</dbReference>
<feature type="compositionally biased region" description="Acidic residues" evidence="11">
    <location>
        <begin position="283"/>
        <end position="296"/>
    </location>
</feature>
<dbReference type="GO" id="GO:0007264">
    <property type="term" value="P:small GTPase-mediated signal transduction"/>
    <property type="evidence" value="ECO:0007669"/>
    <property type="project" value="InterPro"/>
</dbReference>
<sequence length="323" mass="35508">MMQVDYFSGIGGIPRGGGRSNSRVSSTTLPESLVSGQSDDTLNTYGATSLKLSGSRINPFDRTLSQVESFEHMKRAHKIPDYHLKIVVVGDGAVGKTSLLISYVEKVFKHENIPTIFENYVTNIQGPKGQIIELALWDTAGQEEYSRLRPLSYTGADVLMICYAIDSITSLKNVEDVWFPEVRHFCPGTPVMLVGLKSDLYEEETCDSKVDPAEADSIAKKNGAFAHIQCSAKLRVKVDNVFYAAINELLAEQLISQNHNAPILKSIFKLKKLKLSEPIDIEEQYDDGENGGDDNDGSSSGNVAALPSTIVKKNIRKSKCIVM</sequence>
<keyword evidence="3" id="KW-1003">Cell membrane</keyword>
<comment type="similarity">
    <text evidence="2">Belongs to the small GTPase superfamily. Rho family.</text>
</comment>
<evidence type="ECO:0000256" key="10">
    <source>
        <dbReference type="ARBA" id="ARBA00067969"/>
    </source>
</evidence>
<gene>
    <name evidence="12" type="ORF">AO440_003602</name>
</gene>
<dbReference type="SMART" id="SM00174">
    <property type="entry name" value="RHO"/>
    <property type="match status" value="1"/>
</dbReference>
<keyword evidence="9" id="KW-0636">Prenylation</keyword>
<dbReference type="VEuPathDB" id="FungiDB:GVI51_K08173"/>
<reference evidence="12 13" key="1">
    <citation type="submission" date="2015-10" db="EMBL/GenBank/DDBJ databases">
        <title>Draft genomes sequences of Candida glabrata isolates 1A, 1B, 2A, 2B, 3A and 3B.</title>
        <authorList>
            <person name="Haavelsrud O.E."/>
            <person name="Gaustad P."/>
        </authorList>
    </citation>
    <scope>NUCLEOTIDE SEQUENCE [LARGE SCALE GENOMIC DNA]</scope>
    <source>
        <strain evidence="12">910700640</strain>
    </source>
</reference>
<dbReference type="SUPFAM" id="SSF52540">
    <property type="entry name" value="P-loop containing nucleoside triphosphate hydrolases"/>
    <property type="match status" value="1"/>
</dbReference>
<evidence type="ECO:0000256" key="4">
    <source>
        <dbReference type="ARBA" id="ARBA00022481"/>
    </source>
</evidence>
<dbReference type="GO" id="GO:0005886">
    <property type="term" value="C:plasma membrane"/>
    <property type="evidence" value="ECO:0007669"/>
    <property type="project" value="UniProtKB-SubCell"/>
</dbReference>
<dbReference type="EMBL" id="LLZZ01000123">
    <property type="protein sequence ID" value="KTB02635.1"/>
    <property type="molecule type" value="Genomic_DNA"/>
</dbReference>
<evidence type="ECO:0000256" key="1">
    <source>
        <dbReference type="ARBA" id="ARBA00004342"/>
    </source>
</evidence>
<evidence type="ECO:0000256" key="11">
    <source>
        <dbReference type="SAM" id="MobiDB-lite"/>
    </source>
</evidence>
<dbReference type="InterPro" id="IPR027417">
    <property type="entry name" value="P-loop_NTPase"/>
</dbReference>
<dbReference type="Pfam" id="PF00071">
    <property type="entry name" value="Ras"/>
    <property type="match status" value="1"/>
</dbReference>
<evidence type="ECO:0000256" key="3">
    <source>
        <dbReference type="ARBA" id="ARBA00022475"/>
    </source>
</evidence>
<proteinExistence type="inferred from homology"/>
<evidence type="ECO:0000256" key="8">
    <source>
        <dbReference type="ARBA" id="ARBA00023288"/>
    </source>
</evidence>
<dbReference type="GO" id="GO:0090338">
    <property type="term" value="P:positive regulation of formin-nucleated actin cable assembly"/>
    <property type="evidence" value="ECO:0007669"/>
    <property type="project" value="EnsemblFungi"/>
</dbReference>
<evidence type="ECO:0000256" key="6">
    <source>
        <dbReference type="ARBA" id="ARBA00023134"/>
    </source>
</evidence>
<name>A0A0W0CSS0_CANGB</name>